<dbReference type="EMBL" id="AFRT01001437">
    <property type="protein sequence ID" value="ELU40400.1"/>
    <property type="molecule type" value="Genomic_DNA"/>
</dbReference>
<accession>L8WQX2</accession>
<proteinExistence type="predicted"/>
<evidence type="ECO:0000256" key="1">
    <source>
        <dbReference type="SAM" id="MobiDB-lite"/>
    </source>
</evidence>
<dbReference type="Proteomes" id="UP000011668">
    <property type="component" value="Unassembled WGS sequence"/>
</dbReference>
<dbReference type="HOGENOM" id="CLU_1929018_0_0_1"/>
<organism evidence="2 3">
    <name type="scientific">Thanatephorus cucumeris (strain AG1-IA)</name>
    <name type="common">Rice sheath blight fungus</name>
    <name type="synonym">Rhizoctonia solani</name>
    <dbReference type="NCBI Taxonomy" id="983506"/>
    <lineage>
        <taxon>Eukaryota</taxon>
        <taxon>Fungi</taxon>
        <taxon>Dikarya</taxon>
        <taxon>Basidiomycota</taxon>
        <taxon>Agaricomycotina</taxon>
        <taxon>Agaricomycetes</taxon>
        <taxon>Cantharellales</taxon>
        <taxon>Ceratobasidiaceae</taxon>
        <taxon>Rhizoctonia</taxon>
        <taxon>Rhizoctonia solani AG-1</taxon>
    </lineage>
</organism>
<feature type="compositionally biased region" description="Polar residues" evidence="1">
    <location>
        <begin position="1"/>
        <end position="17"/>
    </location>
</feature>
<evidence type="ECO:0000313" key="2">
    <source>
        <dbReference type="EMBL" id="ELU40400.1"/>
    </source>
</evidence>
<reference evidence="2 3" key="1">
    <citation type="journal article" date="2013" name="Nat. Commun.">
        <title>The evolution and pathogenic mechanisms of the rice sheath blight pathogen.</title>
        <authorList>
            <person name="Zheng A."/>
            <person name="Lin R."/>
            <person name="Xu L."/>
            <person name="Qin P."/>
            <person name="Tang C."/>
            <person name="Ai P."/>
            <person name="Zhang D."/>
            <person name="Liu Y."/>
            <person name="Sun Z."/>
            <person name="Feng H."/>
            <person name="Wang Y."/>
            <person name="Chen Y."/>
            <person name="Liang X."/>
            <person name="Fu R."/>
            <person name="Li Q."/>
            <person name="Zhang J."/>
            <person name="Yu X."/>
            <person name="Xie Z."/>
            <person name="Ding L."/>
            <person name="Guan P."/>
            <person name="Tang J."/>
            <person name="Liang Y."/>
            <person name="Wang S."/>
            <person name="Deng Q."/>
            <person name="Li S."/>
            <person name="Zhu J."/>
            <person name="Wang L."/>
            <person name="Liu H."/>
            <person name="Li P."/>
        </authorList>
    </citation>
    <scope>NUCLEOTIDE SEQUENCE [LARGE SCALE GENOMIC DNA]</scope>
    <source>
        <strain evidence="3">AG-1 IA</strain>
    </source>
</reference>
<feature type="region of interest" description="Disordered" evidence="1">
    <location>
        <begin position="110"/>
        <end position="131"/>
    </location>
</feature>
<dbReference type="AlphaFoldDB" id="L8WQX2"/>
<comment type="caution">
    <text evidence="2">The sequence shown here is derived from an EMBL/GenBank/DDBJ whole genome shotgun (WGS) entry which is preliminary data.</text>
</comment>
<keyword evidence="3" id="KW-1185">Reference proteome</keyword>
<feature type="region of interest" description="Disordered" evidence="1">
    <location>
        <begin position="1"/>
        <end position="48"/>
    </location>
</feature>
<feature type="compositionally biased region" description="Basic and acidic residues" evidence="1">
    <location>
        <begin position="118"/>
        <end position="131"/>
    </location>
</feature>
<name>L8WQX2_THACA</name>
<protein>
    <submittedName>
        <fullName evidence="2">Uncharacterized protein</fullName>
    </submittedName>
</protein>
<gene>
    <name evidence="2" type="ORF">AG1IA_05571</name>
</gene>
<evidence type="ECO:0000313" key="3">
    <source>
        <dbReference type="Proteomes" id="UP000011668"/>
    </source>
</evidence>
<sequence>MDQTMSLRASGPSTSEGAPSLALYAPENRRNRLSTRTPARPASGTPSCDGRALLGLKSSFVSVPKLIQRATARASFPRRKSATCCSTKRANGPWRRCTIPTRCLRSTRRAGSCLQGVKGREARKNDSGRKN</sequence>